<evidence type="ECO:0000313" key="2">
    <source>
        <dbReference type="EMBL" id="PWH86695.1"/>
    </source>
</evidence>
<sequence length="82" mass="9400">MSDSKKDQIPKDREEAEKYYGDKSNTRRKEEDLDEVKASKGESKTKGNAGERKDSNVLTHPKDKKDESFNVDHNEKDSKGNK</sequence>
<comment type="caution">
    <text evidence="2">The sequence shown here is derived from an EMBL/GenBank/DDBJ whole genome shotgun (WGS) entry which is preliminary data.</text>
</comment>
<protein>
    <submittedName>
        <fullName evidence="2">Uncharacterized protein</fullName>
    </submittedName>
</protein>
<reference evidence="2 3" key="2">
    <citation type="submission" date="2018-05" db="EMBL/GenBank/DDBJ databases">
        <authorList>
            <person name="Lanie J.A."/>
            <person name="Ng W.-L."/>
            <person name="Kazmierczak K.M."/>
            <person name="Andrzejewski T.M."/>
            <person name="Davidsen T.M."/>
            <person name="Wayne K.J."/>
            <person name="Tettelin H."/>
            <person name="Glass J.I."/>
            <person name="Rusch D."/>
            <person name="Podicherti R."/>
            <person name="Tsui H.-C.T."/>
            <person name="Winkler M.E."/>
        </authorList>
    </citation>
    <scope>NUCLEOTIDE SEQUENCE [LARGE SCALE GENOMIC DNA]</scope>
    <source>
        <strain evidence="2 3">C305</strain>
    </source>
</reference>
<feature type="region of interest" description="Disordered" evidence="1">
    <location>
        <begin position="1"/>
        <end position="82"/>
    </location>
</feature>
<evidence type="ECO:0000256" key="1">
    <source>
        <dbReference type="SAM" id="MobiDB-lite"/>
    </source>
</evidence>
<gene>
    <name evidence="2" type="ORF">DIT68_00050</name>
</gene>
<evidence type="ECO:0000313" key="3">
    <source>
        <dbReference type="Proteomes" id="UP000245370"/>
    </source>
</evidence>
<organism evidence="2 3">
    <name type="scientific">Brumimicrobium oceani</name>
    <dbReference type="NCBI Taxonomy" id="2100725"/>
    <lineage>
        <taxon>Bacteria</taxon>
        <taxon>Pseudomonadati</taxon>
        <taxon>Bacteroidota</taxon>
        <taxon>Flavobacteriia</taxon>
        <taxon>Flavobacteriales</taxon>
        <taxon>Crocinitomicaceae</taxon>
        <taxon>Brumimicrobium</taxon>
    </lineage>
</organism>
<dbReference type="Proteomes" id="UP000245370">
    <property type="component" value="Unassembled WGS sequence"/>
</dbReference>
<proteinExistence type="predicted"/>
<dbReference type="OrthoDB" id="1467831at2"/>
<accession>A0A2U2XFY0</accession>
<dbReference type="RefSeq" id="WP_109357777.1">
    <property type="nucleotide sequence ID" value="NZ_QFRJ01000001.1"/>
</dbReference>
<name>A0A2U2XFY0_9FLAO</name>
<keyword evidence="3" id="KW-1185">Reference proteome</keyword>
<dbReference type="EMBL" id="QFRJ01000001">
    <property type="protein sequence ID" value="PWH86695.1"/>
    <property type="molecule type" value="Genomic_DNA"/>
</dbReference>
<dbReference type="AlphaFoldDB" id="A0A2U2XFY0"/>
<reference evidence="2 3" key="1">
    <citation type="submission" date="2018-05" db="EMBL/GenBank/DDBJ databases">
        <title>Brumimicrobium oceani sp. nov., isolated from coastal sediment.</title>
        <authorList>
            <person name="Kou Y."/>
        </authorList>
    </citation>
    <scope>NUCLEOTIDE SEQUENCE [LARGE SCALE GENOMIC DNA]</scope>
    <source>
        <strain evidence="2 3">C305</strain>
    </source>
</reference>